<dbReference type="InterPro" id="IPR046537">
    <property type="entry name" value="DUF6602"/>
</dbReference>
<protein>
    <recommendedName>
        <fullName evidence="1">DUF6602 domain-containing protein</fullName>
    </recommendedName>
</protein>
<keyword evidence="3" id="KW-1185">Reference proteome</keyword>
<dbReference type="Pfam" id="PF20247">
    <property type="entry name" value="DUF6602"/>
    <property type="match status" value="1"/>
</dbReference>
<evidence type="ECO:0000313" key="2">
    <source>
        <dbReference type="EMBL" id="QSF45292.1"/>
    </source>
</evidence>
<gene>
    <name evidence="2" type="ORF">JRJ22_01015</name>
</gene>
<proteinExistence type="predicted"/>
<accession>A0ABX7LBA7</accession>
<evidence type="ECO:0000313" key="3">
    <source>
        <dbReference type="Proteomes" id="UP000663452"/>
    </source>
</evidence>
<organism evidence="2 3">
    <name type="scientific">Paenibacillus tianjinensis</name>
    <dbReference type="NCBI Taxonomy" id="2810347"/>
    <lineage>
        <taxon>Bacteria</taxon>
        <taxon>Bacillati</taxon>
        <taxon>Bacillota</taxon>
        <taxon>Bacilli</taxon>
        <taxon>Bacillales</taxon>
        <taxon>Paenibacillaceae</taxon>
        <taxon>Paenibacillus</taxon>
    </lineage>
</organism>
<reference evidence="2 3" key="1">
    <citation type="submission" date="2021-02" db="EMBL/GenBank/DDBJ databases">
        <title>Paenibacillus tianjinensis sp. nov.</title>
        <authorList>
            <person name="Liu H."/>
        </authorList>
    </citation>
    <scope>NUCLEOTIDE SEQUENCE [LARGE SCALE GENOMIC DNA]</scope>
    <source>
        <strain evidence="2 3">TB2019</strain>
    </source>
</reference>
<dbReference type="RefSeq" id="WP_206102756.1">
    <property type="nucleotide sequence ID" value="NZ_CP070969.1"/>
</dbReference>
<dbReference type="Proteomes" id="UP000663452">
    <property type="component" value="Chromosome"/>
</dbReference>
<evidence type="ECO:0000259" key="1">
    <source>
        <dbReference type="Pfam" id="PF20247"/>
    </source>
</evidence>
<sequence length="424" mass="48793">MIKNVAGLLNDLLQKEQEIIKKYEFIKHGPMIGNMYEGLTTSILEKTLPDSLNLRVVSGMITNDQGELSNQVDCMIVNGEGVELPHSKDFLYHHSQVLVIFEVKKNLYKNELIDSYQKMRRIFEISGPVDVSYKAVRDAYMQITQHEIPESKEALQKLNLTEQMIYHTLIVEECLPLRIVFGYEGYSSEYGLRDAFYNYLFENVSEDLSNATMGFGPHNFPNLIVSNGSSLLKMNAMPYVGGIDNGMWQLYASSSVNPLLIFLELFWTRISYKYGVPNVLFGEDLETEVIKKFISARAVVVEDKIGWEYSYYVVSKEKLENITQDFFEWEPAALDDQEYMIINWLCNKGELDINEADFTKWLNDEGRTINDVIEGLKEKRLAYLEDDRLLKLTTNECAVVIVKGQAYAAENNSGRLARWVKKQM</sequence>
<feature type="domain" description="DUF6602" evidence="1">
    <location>
        <begin position="25"/>
        <end position="122"/>
    </location>
</feature>
<dbReference type="EMBL" id="CP070969">
    <property type="protein sequence ID" value="QSF45292.1"/>
    <property type="molecule type" value="Genomic_DNA"/>
</dbReference>
<name>A0ABX7LBA7_9BACL</name>